<organism evidence="3 4">
    <name type="scientific">Paenibacillus tianmuensis</name>
    <dbReference type="NCBI Taxonomy" id="624147"/>
    <lineage>
        <taxon>Bacteria</taxon>
        <taxon>Bacillati</taxon>
        <taxon>Bacillota</taxon>
        <taxon>Bacilli</taxon>
        <taxon>Bacillales</taxon>
        <taxon>Paenibacillaceae</taxon>
        <taxon>Paenibacillus</taxon>
    </lineage>
</organism>
<evidence type="ECO:0000259" key="2">
    <source>
        <dbReference type="Pfam" id="PF07833"/>
    </source>
</evidence>
<feature type="chain" id="PRO_5011448779" evidence="1">
    <location>
        <begin position="26"/>
        <end position="163"/>
    </location>
</feature>
<dbReference type="SUPFAM" id="SSF55383">
    <property type="entry name" value="Copper amine oxidase, domain N"/>
    <property type="match status" value="1"/>
</dbReference>
<protein>
    <submittedName>
        <fullName evidence="3">Copper amine oxidase N-terminal domain-containing protein</fullName>
    </submittedName>
</protein>
<dbReference type="OrthoDB" id="2626382at2"/>
<dbReference type="InterPro" id="IPR036582">
    <property type="entry name" value="Mao_N_sf"/>
</dbReference>
<evidence type="ECO:0000313" key="3">
    <source>
        <dbReference type="EMBL" id="SCW86933.1"/>
    </source>
</evidence>
<dbReference type="InterPro" id="IPR012854">
    <property type="entry name" value="Cu_amine_oxidase-like_N"/>
</dbReference>
<feature type="domain" description="Copper amine oxidase-like N-terminal" evidence="2">
    <location>
        <begin position="26"/>
        <end position="87"/>
    </location>
</feature>
<feature type="signal peptide" evidence="1">
    <location>
        <begin position="1"/>
        <end position="25"/>
    </location>
</feature>
<evidence type="ECO:0000256" key="1">
    <source>
        <dbReference type="SAM" id="SignalP"/>
    </source>
</evidence>
<dbReference type="AlphaFoldDB" id="A0A1G4TZT3"/>
<dbReference type="Pfam" id="PF07833">
    <property type="entry name" value="Cu_amine_oxidN1"/>
    <property type="match status" value="1"/>
</dbReference>
<proteinExistence type="predicted"/>
<keyword evidence="1" id="KW-0732">Signal</keyword>
<accession>A0A1G4TZT3</accession>
<sequence>MILRKKLLLALIAGGCISVASVASSSDSIRAHLFPRSIYFNNQPTNKQNGGFEILNYNGSVYVPIRYIAENMGGKVHYDEAKKDIYIVRHVNKLTKAEISVSKQADHFMLNLHSEKETYKSNEIMNLWGSLVYLGEEEITVGHGDPITFLQFGTRKEFLLMNL</sequence>
<reference evidence="4" key="1">
    <citation type="submission" date="2016-10" db="EMBL/GenBank/DDBJ databases">
        <authorList>
            <person name="Varghese N."/>
            <person name="Submissions S."/>
        </authorList>
    </citation>
    <scope>NUCLEOTIDE SEQUENCE [LARGE SCALE GENOMIC DNA]</scope>
    <source>
        <strain evidence="4">CGMCC 1.8946</strain>
    </source>
</reference>
<keyword evidence="4" id="KW-1185">Reference proteome</keyword>
<name>A0A1G4TZT3_9BACL</name>
<dbReference type="EMBL" id="FMTT01000084">
    <property type="protein sequence ID" value="SCW86933.1"/>
    <property type="molecule type" value="Genomic_DNA"/>
</dbReference>
<dbReference type="STRING" id="624147.SAMN04487970_10846"/>
<gene>
    <name evidence="3" type="ORF">SAMN04487970_10846</name>
</gene>
<dbReference type="Proteomes" id="UP000198601">
    <property type="component" value="Unassembled WGS sequence"/>
</dbReference>
<evidence type="ECO:0000313" key="4">
    <source>
        <dbReference type="Proteomes" id="UP000198601"/>
    </source>
</evidence>